<feature type="region of interest" description="Disordered" evidence="7">
    <location>
        <begin position="41"/>
        <end position="111"/>
    </location>
</feature>
<keyword evidence="3 8" id="KW-0812">Transmembrane</keyword>
<dbReference type="Ensembl" id="ENSAZOT00000005129.1">
    <property type="protein sequence ID" value="ENSAZOP00000004803.1"/>
    <property type="gene ID" value="ENSAZOG00000003102.1"/>
</dbReference>
<reference evidence="9" key="2">
    <citation type="submission" date="2025-09" db="UniProtKB">
        <authorList>
            <consortium name="Ensembl"/>
        </authorList>
    </citation>
    <scope>IDENTIFICATION</scope>
</reference>
<evidence type="ECO:0000256" key="3">
    <source>
        <dbReference type="ARBA" id="ARBA00022692"/>
    </source>
</evidence>
<dbReference type="AlphaFoldDB" id="A0A8B9U6B4"/>
<feature type="compositionally biased region" description="Polar residues" evidence="7">
    <location>
        <begin position="154"/>
        <end position="166"/>
    </location>
</feature>
<evidence type="ECO:0000256" key="2">
    <source>
        <dbReference type="ARBA" id="ARBA00006058"/>
    </source>
</evidence>
<feature type="region of interest" description="Disordered" evidence="7">
    <location>
        <begin position="301"/>
        <end position="358"/>
    </location>
</feature>
<feature type="region of interest" description="Disordered" evidence="7">
    <location>
        <begin position="154"/>
        <end position="217"/>
    </location>
</feature>
<dbReference type="GO" id="GO:0015485">
    <property type="term" value="F:cholesterol binding"/>
    <property type="evidence" value="ECO:0007669"/>
    <property type="project" value="TreeGrafter"/>
</dbReference>
<dbReference type="PANTHER" id="PTHR22730:SF4">
    <property type="entry name" value="PROMININ-1-A-LIKE"/>
    <property type="match status" value="1"/>
</dbReference>
<dbReference type="GO" id="GO:0071914">
    <property type="term" value="C:prominosome"/>
    <property type="evidence" value="ECO:0007669"/>
    <property type="project" value="TreeGrafter"/>
</dbReference>
<dbReference type="GO" id="GO:0005929">
    <property type="term" value="C:cilium"/>
    <property type="evidence" value="ECO:0007669"/>
    <property type="project" value="TreeGrafter"/>
</dbReference>
<dbReference type="GO" id="GO:0009986">
    <property type="term" value="C:cell surface"/>
    <property type="evidence" value="ECO:0007669"/>
    <property type="project" value="TreeGrafter"/>
</dbReference>
<organism evidence="9 10">
    <name type="scientific">Anas zonorhyncha</name>
    <name type="common">Eastern spot-billed duck</name>
    <dbReference type="NCBI Taxonomy" id="75864"/>
    <lineage>
        <taxon>Eukaryota</taxon>
        <taxon>Metazoa</taxon>
        <taxon>Chordata</taxon>
        <taxon>Craniata</taxon>
        <taxon>Vertebrata</taxon>
        <taxon>Euteleostomi</taxon>
        <taxon>Archelosauria</taxon>
        <taxon>Archosauria</taxon>
        <taxon>Dinosauria</taxon>
        <taxon>Saurischia</taxon>
        <taxon>Theropoda</taxon>
        <taxon>Coelurosauria</taxon>
        <taxon>Aves</taxon>
        <taxon>Neognathae</taxon>
        <taxon>Galloanserae</taxon>
        <taxon>Anseriformes</taxon>
        <taxon>Anatidae</taxon>
        <taxon>Anatinae</taxon>
        <taxon>Anas</taxon>
    </lineage>
</organism>
<dbReference type="GO" id="GO:0031528">
    <property type="term" value="C:microvillus membrane"/>
    <property type="evidence" value="ECO:0007669"/>
    <property type="project" value="UniProtKB-SubCell"/>
</dbReference>
<dbReference type="InterPro" id="IPR008795">
    <property type="entry name" value="Prominin"/>
</dbReference>
<keyword evidence="6" id="KW-0325">Glycoprotein</keyword>
<dbReference type="Proteomes" id="UP000694549">
    <property type="component" value="Unplaced"/>
</dbReference>
<sequence length="1188" mass="128019">MRDVTWPHPAHVQLIWGALRAFPPPVPRSWQRARPLLTSRIARSWGGPAGPGVPRAAPGRSSGTSRVRTGRVQGISRQENAELRAPGESTQKQPPQNPEGWAGRAAGEPVTSLPASAPALQEPRWSFTFIVAFFWFILPFSLGYLHPPVPVPSQSIPRGTRQQRGQVSPKAAPHPVPPSPKVTESRDACMCRGQLSSNLGGGSQQRQGAEDLRGQLGDSSASCPHWCLPKTQRHAVAPWGRGGDGDSAVGAVAGGLPGGREAHRGAESCYRLCVGLGSCGGLWGAFLGRWGGQGGGCGGLPAARRDGRRGLRPAPGKEPGRKGRPRAAGTEGAAPGRLGWAGQGRAGPPPRRAEPCRAGPCQGAPAITAGTSPGALRPAPTGCPSGATTMELGNVPQPQYGPGLEAPGSSTPGLVSMVHGFLRLVQPRGLPIELITDLAQPQSEKGSEEYVKELLLYELGFLVCAAIGLLFIVLVPLVGCCFCCCRCCGLCGGRMYQKQGRRMGCRRRALYGSVLLLSALLLAGDVCAFISNTRLSQAVSGTFPNINTTVDNLGTYLASIPQQVNFVIDRSDVPLDRTNSSLQNIGPLLGGTIISGIRSSVDGALGSLQSLLGEIETLAAAFGTISSTQGRLEELQGNYSPRLGNLRERLGQTLQRCGQPCAGVSPNGVTFTANYSTVPSVEQQLEALGEVLGSSLAGDLEKVNSTLEKTPDEVQNQTRDVVTKTQDQLGLIREEIRSLQQQLPLLDAEESIGDVIGNVTSVLDDFQQPLTDLDGIRWNVCAFLCCLVLLVVLCYLLGLLLGPLGLKESALPTQRSCLSNTGGDFFMAGVGFSFIFSWLLMLVVLLTFLLGGNSYMLVCESWRSQQLFQLVDTPGLIPGFNLSEALGDPSGTLNFSQIYRQCQQDTALWETLHLDQRVSLDELLNISQYTEEISAAFEEVNITLSPISLLSESQRDLLLNASRAAQPPNFTHTLQQLDQTLTLVSLQDLATELEQLVDKAGADVKQDLQDGAAELRELDRELQASFSGPLQSLKENIYLAQSRAAQLETQTKTTLDTAKETQEFLGREVVNIIKNETWAFLEGMLDFFNTYIAWAKSSLRRDVARCKPIAQTLDNAEAITCDYLLDSLNAFWFSLGWCTVLLLPTIILAVRLAKFYRRMHIADVYRNEAVEIGPMYNLYRIPRPATRH</sequence>
<evidence type="ECO:0000256" key="5">
    <source>
        <dbReference type="ARBA" id="ARBA00023136"/>
    </source>
</evidence>
<reference evidence="9" key="1">
    <citation type="submission" date="2025-08" db="UniProtKB">
        <authorList>
            <consortium name="Ensembl"/>
        </authorList>
    </citation>
    <scope>IDENTIFICATION</scope>
</reference>
<feature type="transmembrane region" description="Helical" evidence="8">
    <location>
        <begin position="1130"/>
        <end position="1150"/>
    </location>
</feature>
<feature type="transmembrane region" description="Helical" evidence="8">
    <location>
        <begin position="825"/>
        <end position="850"/>
    </location>
</feature>
<evidence type="ECO:0000256" key="6">
    <source>
        <dbReference type="ARBA" id="ARBA00023180"/>
    </source>
</evidence>
<keyword evidence="4 8" id="KW-1133">Transmembrane helix</keyword>
<protein>
    <submittedName>
        <fullName evidence="9">Uncharacterized protein</fullName>
    </submittedName>
</protein>
<feature type="compositionally biased region" description="Low complexity" evidence="7">
    <location>
        <begin position="52"/>
        <end position="72"/>
    </location>
</feature>
<evidence type="ECO:0000256" key="1">
    <source>
        <dbReference type="ARBA" id="ARBA00004475"/>
    </source>
</evidence>
<evidence type="ECO:0000256" key="4">
    <source>
        <dbReference type="ARBA" id="ARBA00022989"/>
    </source>
</evidence>
<feature type="transmembrane region" description="Helical" evidence="8">
    <location>
        <begin position="776"/>
        <end position="804"/>
    </location>
</feature>
<accession>A0A8B9U6B4</accession>
<feature type="transmembrane region" description="Helical" evidence="8">
    <location>
        <begin position="459"/>
        <end position="488"/>
    </location>
</feature>
<evidence type="ECO:0000256" key="8">
    <source>
        <dbReference type="SAM" id="Phobius"/>
    </source>
</evidence>
<evidence type="ECO:0000313" key="10">
    <source>
        <dbReference type="Proteomes" id="UP000694549"/>
    </source>
</evidence>
<keyword evidence="10" id="KW-1185">Reference proteome</keyword>
<feature type="transmembrane region" description="Helical" evidence="8">
    <location>
        <begin position="509"/>
        <end position="531"/>
    </location>
</feature>
<dbReference type="PANTHER" id="PTHR22730">
    <property type="entry name" value="PROMININ PROM PROTEIN"/>
    <property type="match status" value="1"/>
</dbReference>
<dbReference type="GO" id="GO:0016324">
    <property type="term" value="C:apical plasma membrane"/>
    <property type="evidence" value="ECO:0007669"/>
    <property type="project" value="TreeGrafter"/>
</dbReference>
<comment type="similarity">
    <text evidence="2">Belongs to the prominin family.</text>
</comment>
<proteinExistence type="inferred from homology"/>
<dbReference type="Pfam" id="PF05478">
    <property type="entry name" value="Prominin"/>
    <property type="match status" value="1"/>
</dbReference>
<name>A0A8B9U6B4_9AVES</name>
<evidence type="ECO:0000256" key="7">
    <source>
        <dbReference type="SAM" id="MobiDB-lite"/>
    </source>
</evidence>
<comment type="subcellular location">
    <subcellularLocation>
        <location evidence="1">Cell projection</location>
        <location evidence="1">Microvillus membrane</location>
        <topology evidence="1">Multi-pass membrane protein</topology>
    </subcellularLocation>
</comment>
<evidence type="ECO:0000313" key="9">
    <source>
        <dbReference type="Ensembl" id="ENSAZOP00000004803.1"/>
    </source>
</evidence>
<keyword evidence="5 8" id="KW-0472">Membrane</keyword>